<gene>
    <name evidence="1" type="ORF">L1892_00885</name>
</gene>
<evidence type="ECO:0000313" key="1">
    <source>
        <dbReference type="EMBL" id="MCF3936936.1"/>
    </source>
</evidence>
<reference evidence="1" key="1">
    <citation type="submission" date="2022-01" db="EMBL/GenBank/DDBJ databases">
        <title>Gordonia xiamenensis sp. nov., isolated from surface seawater in Xiamen.</title>
        <authorList>
            <person name="He Y.F."/>
        </authorList>
    </citation>
    <scope>NUCLEOTIDE SEQUENCE</scope>
    <source>
        <strain evidence="1">GW1C4-4</strain>
    </source>
</reference>
<organism evidence="1 2">
    <name type="scientific">Gordonia tangerina</name>
    <dbReference type="NCBI Taxonomy" id="2911060"/>
    <lineage>
        <taxon>Bacteria</taxon>
        <taxon>Bacillati</taxon>
        <taxon>Actinomycetota</taxon>
        <taxon>Actinomycetes</taxon>
        <taxon>Mycobacteriales</taxon>
        <taxon>Gordoniaceae</taxon>
        <taxon>Gordonia</taxon>
    </lineage>
</organism>
<dbReference type="EMBL" id="JAKGCU010000001">
    <property type="protein sequence ID" value="MCF3936936.1"/>
    <property type="molecule type" value="Genomic_DNA"/>
</dbReference>
<name>A0ABS9DCM1_9ACTN</name>
<sequence>MSTLDAACHTLPELNAWSGDAHDAAAAMFGRANAAAAHLSDNAAAVGTATSAGAGPLGDARASLLAKANDIDAGDLWVTDDWVVLIKAAPLSADEAETLADRAVAEQVVVNRFLLAVGDADEETANSIVAAASAHGFEIPRSIIPLPGTSRPADEVPNPQNPMGLYQQALVRSEDMGVTVRETTKHEDAVGNRVTTMHMQDGSRQEHILMNPYRGPVAASVFNDVRVLHYDRNGNEISKSRSWENFEGTKFMTTTWADGTTVHAEEWEDGYKVARVSTADGRTGEIPADSPFFTHPGLTTVGGAMSGLDEYATRGGGIPTLSADDVKKVGVGAKFAGPALGIATAIYDVATADAGQRCEAAISGTFGVVGGAVAGTAGGALGAAAGMGAASAPAAVGGAAVGGTLGSWAGGWVGQKVAGVVCR</sequence>
<keyword evidence="2" id="KW-1185">Reference proteome</keyword>
<evidence type="ECO:0000313" key="2">
    <source>
        <dbReference type="Proteomes" id="UP001108089"/>
    </source>
</evidence>
<comment type="caution">
    <text evidence="1">The sequence shown here is derived from an EMBL/GenBank/DDBJ whole genome shotgun (WGS) entry which is preliminary data.</text>
</comment>
<dbReference type="Proteomes" id="UP001108089">
    <property type="component" value="Unassembled WGS sequence"/>
</dbReference>
<proteinExistence type="predicted"/>
<dbReference type="RefSeq" id="WP_235721560.1">
    <property type="nucleotide sequence ID" value="NZ_JAKGCU010000001.1"/>
</dbReference>
<protein>
    <submittedName>
        <fullName evidence="1">Uncharacterized protein</fullName>
    </submittedName>
</protein>
<accession>A0ABS9DCM1</accession>